<feature type="binding site" evidence="4">
    <location>
        <position position="260"/>
    </location>
    <ligand>
        <name>Mn(2+)</name>
        <dbReference type="ChEBI" id="CHEBI:29035"/>
        <label>1</label>
    </ligand>
</feature>
<evidence type="ECO:0000313" key="6">
    <source>
        <dbReference type="EMBL" id="ADC89347.1"/>
    </source>
</evidence>
<dbReference type="CDD" id="cd09990">
    <property type="entry name" value="Agmatinase-like"/>
    <property type="match status" value="1"/>
</dbReference>
<dbReference type="PROSITE" id="PS51409">
    <property type="entry name" value="ARGINASE_2"/>
    <property type="match status" value="1"/>
</dbReference>
<dbReference type="Pfam" id="PF00491">
    <property type="entry name" value="Arginase"/>
    <property type="match status" value="1"/>
</dbReference>
<dbReference type="RefSeq" id="WP_012991754.1">
    <property type="nucleotide sequence ID" value="NC_013894.1"/>
</dbReference>
<dbReference type="SUPFAM" id="SSF52768">
    <property type="entry name" value="Arginase/deacetylase"/>
    <property type="match status" value="1"/>
</dbReference>
<protein>
    <submittedName>
        <fullName evidence="6">Arginase/agmatinase/formiminoglutamase</fullName>
    </submittedName>
</protein>
<feature type="binding site" evidence="4">
    <location>
        <position position="166"/>
    </location>
    <ligand>
        <name>Mn(2+)</name>
        <dbReference type="ChEBI" id="CHEBI:29035"/>
        <label>1</label>
    </ligand>
</feature>
<dbReference type="PRINTS" id="PR00116">
    <property type="entry name" value="ARGINASE"/>
</dbReference>
<evidence type="ECO:0000313" key="7">
    <source>
        <dbReference type="Proteomes" id="UP000002043"/>
    </source>
</evidence>
<keyword evidence="2 4" id="KW-0479">Metal-binding</keyword>
<dbReference type="KEGG" id="tal:Thal_0714"/>
<name>D3SQB0_THEAH</name>
<keyword evidence="4" id="KW-0464">Manganese</keyword>
<dbReference type="PIRSF" id="PIRSF036979">
    <property type="entry name" value="Arginase"/>
    <property type="match status" value="1"/>
</dbReference>
<feature type="binding site" evidence="4">
    <location>
        <position position="139"/>
    </location>
    <ligand>
        <name>Mn(2+)</name>
        <dbReference type="ChEBI" id="CHEBI:29035"/>
        <label>1</label>
    </ligand>
</feature>
<keyword evidence="7" id="KW-1185">Reference proteome</keyword>
<dbReference type="PANTHER" id="PTHR11358">
    <property type="entry name" value="ARGINASE/AGMATINASE"/>
    <property type="match status" value="1"/>
</dbReference>
<organism evidence="6 7">
    <name type="scientific">Thermocrinis albus (strain DSM 14484 / JCM 11386 / HI 11/12)</name>
    <dbReference type="NCBI Taxonomy" id="638303"/>
    <lineage>
        <taxon>Bacteria</taxon>
        <taxon>Pseudomonadati</taxon>
        <taxon>Aquificota</taxon>
        <taxon>Aquificia</taxon>
        <taxon>Aquificales</taxon>
        <taxon>Aquificaceae</taxon>
        <taxon>Thermocrinis</taxon>
    </lineage>
</organism>
<feature type="binding site" evidence="4">
    <location>
        <position position="164"/>
    </location>
    <ligand>
        <name>Mn(2+)</name>
        <dbReference type="ChEBI" id="CHEBI:29035"/>
        <label>1</label>
    </ligand>
</feature>
<dbReference type="AlphaFoldDB" id="D3SQB0"/>
<feature type="binding site" evidence="4">
    <location>
        <position position="168"/>
    </location>
    <ligand>
        <name>Mn(2+)</name>
        <dbReference type="ChEBI" id="CHEBI:29035"/>
        <label>1</label>
    </ligand>
</feature>
<keyword evidence="3 5" id="KW-0378">Hydrolase</keyword>
<evidence type="ECO:0000256" key="4">
    <source>
        <dbReference type="PIRSR" id="PIRSR036979-1"/>
    </source>
</evidence>
<dbReference type="PANTHER" id="PTHR11358:SF26">
    <property type="entry name" value="GUANIDINO ACID HYDROLASE, MITOCHONDRIAL"/>
    <property type="match status" value="1"/>
</dbReference>
<proteinExistence type="inferred from homology"/>
<comment type="similarity">
    <text evidence="1">Belongs to the arginase family. Agmatinase subfamily.</text>
</comment>
<reference evidence="7" key="1">
    <citation type="journal article" date="2010" name="Stand. Genomic Sci.">
        <title>Complete genome sequence of Thermocrinis albus type strain (HI 11/12T).</title>
        <authorList>
            <person name="Wirth R."/>
            <person name="Sikorski J."/>
            <person name="Brambilla E."/>
            <person name="Misra M."/>
            <person name="Lapidus A."/>
            <person name="Copeland A."/>
            <person name="Nolan M."/>
            <person name="Lucas S."/>
            <person name="Chen F."/>
            <person name="Tice H."/>
            <person name="Cheng J.F."/>
            <person name="Han C."/>
            <person name="Detter J.C."/>
            <person name="Tapia R."/>
            <person name="Bruce D."/>
            <person name="Goodwin L."/>
            <person name="Pitluck S."/>
            <person name="Pati A."/>
            <person name="Anderson I."/>
            <person name="Ivanova N."/>
            <person name="Mavromatis K."/>
            <person name="Mikhailova N."/>
            <person name="Chen A."/>
            <person name="Palaniappan K."/>
            <person name="Bilek Y."/>
            <person name="Hader T."/>
            <person name="Land M."/>
            <person name="Hauser L."/>
            <person name="Chang Y.J."/>
            <person name="Jeffries C.D."/>
            <person name="Tindall B.J."/>
            <person name="Rohde M."/>
            <person name="Goker M."/>
            <person name="Bristow J."/>
            <person name="Eisen J.A."/>
            <person name="Markowitz V."/>
            <person name="Hugenholtz P."/>
            <person name="Kyrpides N.C."/>
            <person name="Klenk H.P."/>
        </authorList>
    </citation>
    <scope>NUCLEOTIDE SEQUENCE [LARGE SCALE GENOMIC DNA]</scope>
    <source>
        <strain evidence="7">DSM 14484 / JCM 11386 / HI 11/12</strain>
    </source>
</reference>
<gene>
    <name evidence="6" type="ordered locus">Thal_0714</name>
</gene>
<evidence type="ECO:0000256" key="1">
    <source>
        <dbReference type="ARBA" id="ARBA00009227"/>
    </source>
</evidence>
<dbReference type="PROSITE" id="PS01053">
    <property type="entry name" value="ARGINASE_1"/>
    <property type="match status" value="1"/>
</dbReference>
<dbReference type="InterPro" id="IPR020855">
    <property type="entry name" value="Ureohydrolase_Mn_BS"/>
</dbReference>
<dbReference type="Gene3D" id="3.40.800.10">
    <property type="entry name" value="Ureohydrolase domain"/>
    <property type="match status" value="1"/>
</dbReference>
<dbReference type="GO" id="GO:0046872">
    <property type="term" value="F:metal ion binding"/>
    <property type="evidence" value="ECO:0007669"/>
    <property type="project" value="UniProtKB-KW"/>
</dbReference>
<feature type="binding site" evidence="4">
    <location>
        <position position="258"/>
    </location>
    <ligand>
        <name>Mn(2+)</name>
        <dbReference type="ChEBI" id="CHEBI:29035"/>
        <label>1</label>
    </ligand>
</feature>
<dbReference type="STRING" id="638303.Thal_0714"/>
<evidence type="ECO:0000256" key="2">
    <source>
        <dbReference type="ARBA" id="ARBA00022723"/>
    </source>
</evidence>
<dbReference type="GO" id="GO:0033389">
    <property type="term" value="P:putrescine biosynthetic process from arginine, via agmatine"/>
    <property type="evidence" value="ECO:0007669"/>
    <property type="project" value="TreeGrafter"/>
</dbReference>
<dbReference type="eggNOG" id="COG0010">
    <property type="taxonomic scope" value="Bacteria"/>
</dbReference>
<comment type="cofactor">
    <cofactor evidence="4">
        <name>Mn(2+)</name>
        <dbReference type="ChEBI" id="CHEBI:29035"/>
    </cofactor>
    <text evidence="4">Binds 2 manganese ions per subunit.</text>
</comment>
<dbReference type="OrthoDB" id="9788689at2"/>
<dbReference type="InterPro" id="IPR006035">
    <property type="entry name" value="Ureohydrolase"/>
</dbReference>
<dbReference type="GO" id="GO:0008783">
    <property type="term" value="F:agmatinase activity"/>
    <property type="evidence" value="ECO:0007669"/>
    <property type="project" value="TreeGrafter"/>
</dbReference>
<sequence>MPGKGRMFYGERFEDVNEPIFTGIPTFLKLPYVPSIEELAKLKPDIAIIGEPMDMATTIRPGARYGPRAVRAASTVPSPPYSHFNIETGVDPFDEFFVVDHGDARVVPGDTMATLKNFERKVYEVSSLGICPFIIGGDHSVTFANIKGWAEARGYKKIGLIHFDCHADTAHTGLCGFEYDHGAHIRRIWDLGILNGENYTLIGPRGFWPDKKTYEWMRDNGMLWFTSFDVWEIGIKKIAEIAVERALDGTDAVWLTFDVDVMDPSVCPGTGEPEPGGLTPREAIGLIRLITKHFDVERFGFDILEVAPMYDVSDNSSYNGGITSLFASRIILEVMGGLAIKRAGWSEGRPVRPKTETRSQSQNI</sequence>
<evidence type="ECO:0000256" key="5">
    <source>
        <dbReference type="RuleBase" id="RU003684"/>
    </source>
</evidence>
<dbReference type="Proteomes" id="UP000002043">
    <property type="component" value="Chromosome"/>
</dbReference>
<dbReference type="InterPro" id="IPR023696">
    <property type="entry name" value="Ureohydrolase_dom_sf"/>
</dbReference>
<evidence type="ECO:0000256" key="3">
    <source>
        <dbReference type="ARBA" id="ARBA00022801"/>
    </source>
</evidence>
<dbReference type="HOGENOM" id="CLU_039478_0_2_0"/>
<dbReference type="EMBL" id="CP001931">
    <property type="protein sequence ID" value="ADC89347.1"/>
    <property type="molecule type" value="Genomic_DNA"/>
</dbReference>
<accession>D3SQB0</accession>